<evidence type="ECO:0000313" key="3">
    <source>
        <dbReference type="Proteomes" id="UP000663828"/>
    </source>
</evidence>
<reference evidence="2" key="1">
    <citation type="submission" date="2021-02" db="EMBL/GenBank/DDBJ databases">
        <authorList>
            <person name="Nowell W R."/>
        </authorList>
    </citation>
    <scope>NUCLEOTIDE SEQUENCE</scope>
</reference>
<dbReference type="Proteomes" id="UP000663828">
    <property type="component" value="Unassembled WGS sequence"/>
</dbReference>
<feature type="region of interest" description="Disordered" evidence="1">
    <location>
        <begin position="355"/>
        <end position="376"/>
    </location>
</feature>
<evidence type="ECO:0000256" key="1">
    <source>
        <dbReference type="SAM" id="MobiDB-lite"/>
    </source>
</evidence>
<feature type="region of interest" description="Disordered" evidence="1">
    <location>
        <begin position="276"/>
        <end position="301"/>
    </location>
</feature>
<dbReference type="AlphaFoldDB" id="A0A814XW71"/>
<feature type="compositionally biased region" description="Basic residues" evidence="1">
    <location>
        <begin position="153"/>
        <end position="162"/>
    </location>
</feature>
<organism evidence="2 3">
    <name type="scientific">Adineta ricciae</name>
    <name type="common">Rotifer</name>
    <dbReference type="NCBI Taxonomy" id="249248"/>
    <lineage>
        <taxon>Eukaryota</taxon>
        <taxon>Metazoa</taxon>
        <taxon>Spiralia</taxon>
        <taxon>Gnathifera</taxon>
        <taxon>Rotifera</taxon>
        <taxon>Eurotatoria</taxon>
        <taxon>Bdelloidea</taxon>
        <taxon>Adinetida</taxon>
        <taxon>Adinetidae</taxon>
        <taxon>Adineta</taxon>
    </lineage>
</organism>
<feature type="compositionally biased region" description="Low complexity" evidence="1">
    <location>
        <begin position="276"/>
        <end position="295"/>
    </location>
</feature>
<comment type="caution">
    <text evidence="2">The sequence shown here is derived from an EMBL/GenBank/DDBJ whole genome shotgun (WGS) entry which is preliminary data.</text>
</comment>
<accession>A0A814XW71</accession>
<keyword evidence="3" id="KW-1185">Reference proteome</keyword>
<proteinExistence type="predicted"/>
<protein>
    <submittedName>
        <fullName evidence="2">Uncharacterized protein</fullName>
    </submittedName>
</protein>
<evidence type="ECO:0000313" key="2">
    <source>
        <dbReference type="EMBL" id="CAF1221175.1"/>
    </source>
</evidence>
<name>A0A814XW71_ADIRI</name>
<sequence length="428" mass="48214">MDENQQPTELVSEHGNTLTTFSKSFARHDDRPLSTRLQISITSSLSSLADTCKPMTTSVLLEETIRRTIASNIRSTVVSPSPVPLRTTSCFQLESLIFNSEQHSVQSSKVIDTFNLTQCNVTPRTNVSVETTITEPDEPKKCQPNTHTPQRYAKTRQLKSAKKSKEIEQDTERSTTNTDQPVLTTSTDDCGYKSVFTKEYDQAILLQAHLAVSNNLNEWSLKDFYRDVKTQFETDTNTKEVFEKCLKLARLQAVTIKWEQRRRPIEGTYNRSIKSAASDRTTTLSLSSNTSSKTTYNEKDLSDSTEMKHDLRCNECKRFLCAGTCTGQPSSPSPNIRDQTHRKLLSRSARTAYIHSRPRTTQQVSRETKSKSEQVKPVNSVVLTPSFDGALQIRRSPTPFANGFLPGKLLRSQHRDTVALLPTHKVSS</sequence>
<gene>
    <name evidence="2" type="ORF">XAT740_LOCUS24717</name>
</gene>
<feature type="region of interest" description="Disordered" evidence="1">
    <location>
        <begin position="134"/>
        <end position="182"/>
    </location>
</feature>
<dbReference type="EMBL" id="CAJNOR010001927">
    <property type="protein sequence ID" value="CAF1221175.1"/>
    <property type="molecule type" value="Genomic_DNA"/>
</dbReference>
<feature type="compositionally biased region" description="Basic and acidic residues" evidence="1">
    <location>
        <begin position="163"/>
        <end position="173"/>
    </location>
</feature>